<sequence length="57" mass="6687">MSDVCLLCALFLLSLKISSHYFLYDIPIHHFSHGDAMLAAQLFFSNYFFKRIPLFDK</sequence>
<accession>W6TDH1</accession>
<keyword evidence="2" id="KW-1185">Reference proteome</keyword>
<dbReference type="EMBL" id="AWTR02000065">
    <property type="protein sequence ID" value="ETZ07083.1"/>
    <property type="molecule type" value="Genomic_DNA"/>
</dbReference>
<dbReference type="Proteomes" id="UP000019112">
    <property type="component" value="Unassembled WGS sequence"/>
</dbReference>
<gene>
    <name evidence="1" type="ORF">P618_200711</name>
</gene>
<dbReference type="AlphaFoldDB" id="W6TDH1"/>
<protein>
    <submittedName>
        <fullName evidence="1">Uncharacterized protein</fullName>
    </submittedName>
</protein>
<reference evidence="1 2" key="1">
    <citation type="journal article" date="2014" name="FEMS Microbiol. Lett.">
        <title>Draft genome sequences of three Holospora species (Holospora obtusa, Holospora undulata, and Holospora elegans), endonuclear symbiotic bacteria of the ciliate Paramecium caudatum.</title>
        <authorList>
            <person name="Dohra H."/>
            <person name="Tanaka K."/>
            <person name="Suzuki T."/>
            <person name="Fujishima M."/>
            <person name="Suzuki H."/>
        </authorList>
    </citation>
    <scope>NUCLEOTIDE SEQUENCE [LARGE SCALE GENOMIC DNA]</scope>
    <source>
        <strain evidence="1 2">F1</strain>
    </source>
</reference>
<organism evidence="1 2">
    <name type="scientific">Holospora obtusa F1</name>
    <dbReference type="NCBI Taxonomy" id="1399147"/>
    <lineage>
        <taxon>Bacteria</taxon>
        <taxon>Pseudomonadati</taxon>
        <taxon>Pseudomonadota</taxon>
        <taxon>Alphaproteobacteria</taxon>
        <taxon>Holosporales</taxon>
        <taxon>Holosporaceae</taxon>
        <taxon>Holospora</taxon>
    </lineage>
</organism>
<name>W6TDH1_HOLOB</name>
<dbReference type="RefSeq" id="WP_021826897.1">
    <property type="nucleotide sequence ID" value="NZ_AWTR02000065.1"/>
</dbReference>
<proteinExistence type="predicted"/>
<evidence type="ECO:0000313" key="1">
    <source>
        <dbReference type="EMBL" id="ETZ07083.1"/>
    </source>
</evidence>
<comment type="caution">
    <text evidence="1">The sequence shown here is derived from an EMBL/GenBank/DDBJ whole genome shotgun (WGS) entry which is preliminary data.</text>
</comment>
<evidence type="ECO:0000313" key="2">
    <source>
        <dbReference type="Proteomes" id="UP000019112"/>
    </source>
</evidence>